<dbReference type="RefSeq" id="WP_390251820.1">
    <property type="nucleotide sequence ID" value="NZ_JBHSDT010000004.1"/>
</dbReference>
<dbReference type="EMBL" id="JBHSDT010000004">
    <property type="protein sequence ID" value="MFC4403359.1"/>
    <property type="molecule type" value="Genomic_DNA"/>
</dbReference>
<gene>
    <name evidence="2" type="ORF">ACFOY7_09735</name>
</gene>
<evidence type="ECO:0000313" key="2">
    <source>
        <dbReference type="EMBL" id="MFC4403359.1"/>
    </source>
</evidence>
<evidence type="ECO:0000313" key="3">
    <source>
        <dbReference type="Proteomes" id="UP001595882"/>
    </source>
</evidence>
<proteinExistence type="predicted"/>
<reference evidence="3" key="1">
    <citation type="journal article" date="2019" name="Int. J. Syst. Evol. Microbiol.">
        <title>The Global Catalogue of Microorganisms (GCM) 10K type strain sequencing project: providing services to taxonomists for standard genome sequencing and annotation.</title>
        <authorList>
            <consortium name="The Broad Institute Genomics Platform"/>
            <consortium name="The Broad Institute Genome Sequencing Center for Infectious Disease"/>
            <person name="Wu L."/>
            <person name="Ma J."/>
        </authorList>
    </citation>
    <scope>NUCLEOTIDE SEQUENCE [LARGE SCALE GENOMIC DNA]</scope>
    <source>
        <strain evidence="3">CCUG 37865</strain>
    </source>
</reference>
<name>A0ABV8WZA4_9BACI</name>
<comment type="caution">
    <text evidence="2">The sequence shown here is derived from an EMBL/GenBank/DDBJ whole genome shotgun (WGS) entry which is preliminary data.</text>
</comment>
<keyword evidence="3" id="KW-1185">Reference proteome</keyword>
<evidence type="ECO:0000256" key="1">
    <source>
        <dbReference type="SAM" id="MobiDB-lite"/>
    </source>
</evidence>
<protein>
    <recommendedName>
        <fullName evidence="4">Gas vesicle protein GvpP</fullName>
    </recommendedName>
</protein>
<accession>A0ABV8WZA4</accession>
<feature type="region of interest" description="Disordered" evidence="1">
    <location>
        <begin position="88"/>
        <end position="118"/>
    </location>
</feature>
<organism evidence="2 3">
    <name type="scientific">Gracilibacillus xinjiangensis</name>
    <dbReference type="NCBI Taxonomy" id="1193282"/>
    <lineage>
        <taxon>Bacteria</taxon>
        <taxon>Bacillati</taxon>
        <taxon>Bacillota</taxon>
        <taxon>Bacilli</taxon>
        <taxon>Bacillales</taxon>
        <taxon>Bacillaceae</taxon>
        <taxon>Gracilibacillus</taxon>
    </lineage>
</organism>
<feature type="compositionally biased region" description="Basic and acidic residues" evidence="1">
    <location>
        <begin position="104"/>
        <end position="118"/>
    </location>
</feature>
<sequence length="139" mass="15460">MAEQESQHSNDQKSDQTSIKYILLGGAAGAGVGLLSNPGTVQKLCHRVQESETGQLIAKELGRNLQQLISQQVMATVQQAAPNYWNKAKRKFSSSESQQSEGNETEKGSNFEEIKQENKQINQRLESIEKKLDELQAKD</sequence>
<dbReference type="Proteomes" id="UP001595882">
    <property type="component" value="Unassembled WGS sequence"/>
</dbReference>
<evidence type="ECO:0008006" key="4">
    <source>
        <dbReference type="Google" id="ProtNLM"/>
    </source>
</evidence>